<keyword evidence="3" id="KW-1185">Reference proteome</keyword>
<feature type="non-terminal residue" evidence="2">
    <location>
        <position position="57"/>
    </location>
</feature>
<feature type="chain" id="PRO_5041192364" evidence="1">
    <location>
        <begin position="19"/>
        <end position="57"/>
    </location>
</feature>
<feature type="signal peptide" evidence="1">
    <location>
        <begin position="1"/>
        <end position="18"/>
    </location>
</feature>
<proteinExistence type="predicted"/>
<comment type="caution">
    <text evidence="2">The sequence shown here is derived from an EMBL/GenBank/DDBJ whole genome shotgun (WGS) entry which is preliminary data.</text>
</comment>
<evidence type="ECO:0000313" key="3">
    <source>
        <dbReference type="Proteomes" id="UP000836404"/>
    </source>
</evidence>
<dbReference type="EMBL" id="CAJHJF010000914">
    <property type="protein sequence ID" value="CAD6908474.1"/>
    <property type="molecule type" value="Genomic_DNA"/>
</dbReference>
<evidence type="ECO:0000313" key="2">
    <source>
        <dbReference type="EMBL" id="CAD6908474.1"/>
    </source>
</evidence>
<protein>
    <submittedName>
        <fullName evidence="2">Uncharacterized protein</fullName>
    </submittedName>
</protein>
<dbReference type="Pfam" id="PF13668">
    <property type="entry name" value="Ferritin_2"/>
    <property type="match status" value="1"/>
</dbReference>
<evidence type="ECO:0000256" key="1">
    <source>
        <dbReference type="SAM" id="SignalP"/>
    </source>
</evidence>
<dbReference type="Proteomes" id="UP000836404">
    <property type="component" value="Unassembled WGS sequence"/>
</dbReference>
<name>A0A9N8Q8H6_9BASI</name>
<sequence length="57" mass="6160">MFAKLAVAGLAAASVISAAPLVEKRQSESKPDIDVIILNYALTLEHLENAFYRDTLA</sequence>
<dbReference type="AlphaFoldDB" id="A0A9N8Q8H6"/>
<reference evidence="2 3" key="1">
    <citation type="submission" date="2020-10" db="EMBL/GenBank/DDBJ databases">
        <authorList>
            <person name="Sedaghatjoo S."/>
        </authorList>
    </citation>
    <scope>NUCLEOTIDE SEQUENCE [LARGE SCALE GENOMIC DNA]</scope>
    <source>
        <strain evidence="2 3">LLFL</strain>
    </source>
</reference>
<gene>
    <name evidence="2" type="ORF">JKILLFL_G6899</name>
</gene>
<organism evidence="2 3">
    <name type="scientific">Tilletia laevis</name>
    <dbReference type="NCBI Taxonomy" id="157183"/>
    <lineage>
        <taxon>Eukaryota</taxon>
        <taxon>Fungi</taxon>
        <taxon>Dikarya</taxon>
        <taxon>Basidiomycota</taxon>
        <taxon>Ustilaginomycotina</taxon>
        <taxon>Exobasidiomycetes</taxon>
        <taxon>Tilletiales</taxon>
        <taxon>Tilletiaceae</taxon>
        <taxon>Tilletia</taxon>
    </lineage>
</organism>
<accession>A0A9N8Q8H6</accession>
<keyword evidence="1" id="KW-0732">Signal</keyword>